<sequence length="111" mass="12096">MLGTPLVSTTGPNQPDPTRLSPLALKRKATPRLLPALPLADPHLQENGRWRGVAAETSAGQTIGALCRPLELTGLELRYCAQCYTHADEACRRRDTAEAFFLLQGTADDRL</sequence>
<evidence type="ECO:0000313" key="3">
    <source>
        <dbReference type="Proteomes" id="UP001314229"/>
    </source>
</evidence>
<dbReference type="EMBL" id="CAWUFR010000079">
    <property type="protein sequence ID" value="CAK6965148.1"/>
    <property type="molecule type" value="Genomic_DNA"/>
</dbReference>
<protein>
    <submittedName>
        <fullName evidence="2">Uncharacterized protein</fullName>
    </submittedName>
</protein>
<proteinExistence type="predicted"/>
<evidence type="ECO:0000313" key="2">
    <source>
        <dbReference type="EMBL" id="CAK6965148.1"/>
    </source>
</evidence>
<comment type="caution">
    <text evidence="2">The sequence shown here is derived from an EMBL/GenBank/DDBJ whole genome shotgun (WGS) entry which is preliminary data.</text>
</comment>
<dbReference type="Proteomes" id="UP001314229">
    <property type="component" value="Unassembled WGS sequence"/>
</dbReference>
<reference evidence="2 3" key="1">
    <citation type="submission" date="2024-01" db="EMBL/GenBank/DDBJ databases">
        <authorList>
            <person name="Alioto T."/>
            <person name="Alioto T."/>
            <person name="Gomez Garrido J."/>
        </authorList>
    </citation>
    <scope>NUCLEOTIDE SEQUENCE [LARGE SCALE GENOMIC DNA]</scope>
</reference>
<name>A0AAV1P1I6_SCOSC</name>
<feature type="compositionally biased region" description="Polar residues" evidence="1">
    <location>
        <begin position="1"/>
        <end position="13"/>
    </location>
</feature>
<keyword evidence="3" id="KW-1185">Reference proteome</keyword>
<dbReference type="AlphaFoldDB" id="A0AAV1P1I6"/>
<gene>
    <name evidence="2" type="ORF">FSCOSCO3_A013918</name>
</gene>
<accession>A0AAV1P1I6</accession>
<evidence type="ECO:0000256" key="1">
    <source>
        <dbReference type="SAM" id="MobiDB-lite"/>
    </source>
</evidence>
<feature type="region of interest" description="Disordered" evidence="1">
    <location>
        <begin position="1"/>
        <end position="21"/>
    </location>
</feature>
<organism evidence="2 3">
    <name type="scientific">Scomber scombrus</name>
    <name type="common">Atlantic mackerel</name>
    <name type="synonym">Scomber vernalis</name>
    <dbReference type="NCBI Taxonomy" id="13677"/>
    <lineage>
        <taxon>Eukaryota</taxon>
        <taxon>Metazoa</taxon>
        <taxon>Chordata</taxon>
        <taxon>Craniata</taxon>
        <taxon>Vertebrata</taxon>
        <taxon>Euteleostomi</taxon>
        <taxon>Actinopterygii</taxon>
        <taxon>Neopterygii</taxon>
        <taxon>Teleostei</taxon>
        <taxon>Neoteleostei</taxon>
        <taxon>Acanthomorphata</taxon>
        <taxon>Pelagiaria</taxon>
        <taxon>Scombriformes</taxon>
        <taxon>Scombridae</taxon>
        <taxon>Scomber</taxon>
    </lineage>
</organism>